<proteinExistence type="predicted"/>
<evidence type="ECO:0000256" key="4">
    <source>
        <dbReference type="ARBA" id="ARBA00022801"/>
    </source>
</evidence>
<dbReference type="InterPro" id="IPR029060">
    <property type="entry name" value="PIN-like_dom_sf"/>
</dbReference>
<keyword evidence="3" id="KW-0479">Metal-binding</keyword>
<name>A0AAN9C2W2_9CAEN</name>
<evidence type="ECO:0000313" key="10">
    <source>
        <dbReference type="Proteomes" id="UP001374579"/>
    </source>
</evidence>
<evidence type="ECO:0000256" key="1">
    <source>
        <dbReference type="ARBA" id="ARBA00001946"/>
    </source>
</evidence>
<protein>
    <recommendedName>
        <fullName evidence="11">XPG-I domain-containing protein</fullName>
    </recommendedName>
</protein>
<dbReference type="InterPro" id="IPR036279">
    <property type="entry name" value="5-3_exonuclease_C_sf"/>
</dbReference>
<dbReference type="Proteomes" id="UP001374579">
    <property type="component" value="Unassembled WGS sequence"/>
</dbReference>
<feature type="region of interest" description="Disordered" evidence="6">
    <location>
        <begin position="470"/>
        <end position="490"/>
    </location>
</feature>
<dbReference type="InterPro" id="IPR006085">
    <property type="entry name" value="XPG_DNA_repair_N"/>
</dbReference>
<dbReference type="PANTHER" id="PTHR11081:SF59">
    <property type="entry name" value="FI23547P1"/>
    <property type="match status" value="1"/>
</dbReference>
<dbReference type="SUPFAM" id="SSF88723">
    <property type="entry name" value="PIN domain-like"/>
    <property type="match status" value="1"/>
</dbReference>
<gene>
    <name evidence="9" type="ORF">V1264_001677</name>
</gene>
<dbReference type="GO" id="GO:0003677">
    <property type="term" value="F:DNA binding"/>
    <property type="evidence" value="ECO:0007669"/>
    <property type="project" value="InterPro"/>
</dbReference>
<dbReference type="InterPro" id="IPR006084">
    <property type="entry name" value="XPG/Rad2"/>
</dbReference>
<dbReference type="GO" id="GO:0046872">
    <property type="term" value="F:metal ion binding"/>
    <property type="evidence" value="ECO:0007669"/>
    <property type="project" value="UniProtKB-KW"/>
</dbReference>
<sequence>MGVTKLWQLLEEGEEGNLVSLSDCSGQSWAVDLSAWIVHGRTGAEGKAHVSTTFTMMRTVFYRALCLLKHGIKPIIVMDGQTAPEVKSQTLNDRCERTHGHSKVTGHSRAGFQPSNDMCRRLLEALGLTVITSPGEAEKTCALLNSKGIVDACLSDDSDTFLYGAKTVYRNLDVKDESVRGHTVSGIQALLKLGQRDLVVMALLSGCDYGSGVKGVGPKKVMDLIHSINKYSDDVLKRVCDWRDNIELDTLQQQKEQLTSTSKPTHCRQCQHPGNVKQHAKDGCVVCGSSEDCIVDNNVPCTCEFHKLQQTITPYTTELDLREKAMRDQSFPNRQLLNEFLESKEMFEFRNVAVELPRWETLAKEMLLPGKDLMHKMIPVLLFMHLHGTLCLPGAVPLRILRESKQNHVLCYQVLWEQFGFDKWTAQSSDSIEMTPPAKKQESGNPYIVNLPRDLFAKKYPTLVEHFTKSCGKKGKGKRSVEDPSQQKLTQFFKANPAKKRLFQEENQA</sequence>
<keyword evidence="5" id="KW-0460">Magnesium</keyword>
<dbReference type="InterPro" id="IPR008918">
    <property type="entry name" value="HhH2"/>
</dbReference>
<dbReference type="SUPFAM" id="SSF47807">
    <property type="entry name" value="5' to 3' exonuclease, C-terminal subdomain"/>
    <property type="match status" value="1"/>
</dbReference>
<dbReference type="PRINTS" id="PR00853">
    <property type="entry name" value="XPGRADSUPER"/>
</dbReference>
<evidence type="ECO:0000256" key="2">
    <source>
        <dbReference type="ARBA" id="ARBA00022722"/>
    </source>
</evidence>
<keyword evidence="2" id="KW-0540">Nuclease</keyword>
<keyword evidence="10" id="KW-1185">Reference proteome</keyword>
<dbReference type="Pfam" id="PF00752">
    <property type="entry name" value="XPG_N"/>
    <property type="match status" value="1"/>
</dbReference>
<evidence type="ECO:0008006" key="11">
    <source>
        <dbReference type="Google" id="ProtNLM"/>
    </source>
</evidence>
<dbReference type="InterPro" id="IPR006086">
    <property type="entry name" value="XPG-I_dom"/>
</dbReference>
<evidence type="ECO:0000256" key="3">
    <source>
        <dbReference type="ARBA" id="ARBA00022723"/>
    </source>
</evidence>
<dbReference type="SMART" id="SM00484">
    <property type="entry name" value="XPGI"/>
    <property type="match status" value="1"/>
</dbReference>
<dbReference type="SMART" id="SM00279">
    <property type="entry name" value="HhH2"/>
    <property type="match status" value="1"/>
</dbReference>
<dbReference type="Pfam" id="PF00867">
    <property type="entry name" value="XPG_I"/>
    <property type="match status" value="1"/>
</dbReference>
<dbReference type="AlphaFoldDB" id="A0AAN9C2W2"/>
<reference evidence="9 10" key="1">
    <citation type="submission" date="2024-02" db="EMBL/GenBank/DDBJ databases">
        <title>Chromosome-scale genome assembly of the rough periwinkle Littorina saxatilis.</title>
        <authorList>
            <person name="De Jode A."/>
            <person name="Faria R."/>
            <person name="Formenti G."/>
            <person name="Sims Y."/>
            <person name="Smith T.P."/>
            <person name="Tracey A."/>
            <person name="Wood J.M.D."/>
            <person name="Zagrodzka Z.B."/>
            <person name="Johannesson K."/>
            <person name="Butlin R.K."/>
            <person name="Leder E.H."/>
        </authorList>
    </citation>
    <scope>NUCLEOTIDE SEQUENCE [LARGE SCALE GENOMIC DNA]</scope>
    <source>
        <strain evidence="9">Snail1</strain>
        <tissue evidence="9">Muscle</tissue>
    </source>
</reference>
<evidence type="ECO:0000256" key="5">
    <source>
        <dbReference type="ARBA" id="ARBA00022842"/>
    </source>
</evidence>
<dbReference type="GO" id="GO:0017108">
    <property type="term" value="F:5'-flap endonuclease activity"/>
    <property type="evidence" value="ECO:0007669"/>
    <property type="project" value="TreeGrafter"/>
</dbReference>
<evidence type="ECO:0000259" key="7">
    <source>
        <dbReference type="SMART" id="SM00484"/>
    </source>
</evidence>
<dbReference type="EMBL" id="JBAMIC010000001">
    <property type="protein sequence ID" value="KAK7115888.1"/>
    <property type="molecule type" value="Genomic_DNA"/>
</dbReference>
<evidence type="ECO:0000256" key="6">
    <source>
        <dbReference type="SAM" id="MobiDB-lite"/>
    </source>
</evidence>
<comment type="caution">
    <text evidence="9">The sequence shown here is derived from an EMBL/GenBank/DDBJ whole genome shotgun (WGS) entry which is preliminary data.</text>
</comment>
<evidence type="ECO:0000313" key="9">
    <source>
        <dbReference type="EMBL" id="KAK7115888.1"/>
    </source>
</evidence>
<feature type="domain" description="XPG N-terminal" evidence="8">
    <location>
        <begin position="1"/>
        <end position="101"/>
    </location>
</feature>
<dbReference type="SMART" id="SM00485">
    <property type="entry name" value="XPGN"/>
    <property type="match status" value="1"/>
</dbReference>
<dbReference type="Gene3D" id="3.40.50.1010">
    <property type="entry name" value="5'-nuclease"/>
    <property type="match status" value="1"/>
</dbReference>
<accession>A0AAN9C2W2</accession>
<comment type="cofactor">
    <cofactor evidence="1">
        <name>Mg(2+)</name>
        <dbReference type="ChEBI" id="CHEBI:18420"/>
    </cofactor>
</comment>
<organism evidence="9 10">
    <name type="scientific">Littorina saxatilis</name>
    <dbReference type="NCBI Taxonomy" id="31220"/>
    <lineage>
        <taxon>Eukaryota</taxon>
        <taxon>Metazoa</taxon>
        <taxon>Spiralia</taxon>
        <taxon>Lophotrochozoa</taxon>
        <taxon>Mollusca</taxon>
        <taxon>Gastropoda</taxon>
        <taxon>Caenogastropoda</taxon>
        <taxon>Littorinimorpha</taxon>
        <taxon>Littorinoidea</taxon>
        <taxon>Littorinidae</taxon>
        <taxon>Littorina</taxon>
    </lineage>
</organism>
<evidence type="ECO:0000259" key="8">
    <source>
        <dbReference type="SMART" id="SM00485"/>
    </source>
</evidence>
<keyword evidence="4" id="KW-0378">Hydrolase</keyword>
<feature type="domain" description="XPG-I" evidence="7">
    <location>
        <begin position="124"/>
        <end position="193"/>
    </location>
</feature>
<dbReference type="Gene3D" id="1.10.150.20">
    <property type="entry name" value="5' to 3' exonuclease, C-terminal subdomain"/>
    <property type="match status" value="1"/>
</dbReference>
<dbReference type="PANTHER" id="PTHR11081">
    <property type="entry name" value="FLAP ENDONUCLEASE FAMILY MEMBER"/>
    <property type="match status" value="1"/>
</dbReference>